<evidence type="ECO:0000313" key="1">
    <source>
        <dbReference type="EMBL" id="RIV41398.1"/>
    </source>
</evidence>
<sequence>MTGGAAARRIDGGAAARRADVGAAARRIDGGAAARWADGAAATGRMVARELTGFRVGGVRGPRGRRIGSWV</sequence>
<dbReference type="EMBL" id="QXEC01000001">
    <property type="protein sequence ID" value="RIV41398.1"/>
    <property type="molecule type" value="Genomic_DNA"/>
</dbReference>
<protein>
    <submittedName>
        <fullName evidence="1">Uncharacterized protein</fullName>
    </submittedName>
</protein>
<reference evidence="1 2" key="1">
    <citation type="submission" date="2018-08" db="EMBL/GenBank/DDBJ databases">
        <title>Jishengella sp. nov., isolated from a root of Azadirachta indica A. Juss. var. siamensis Valenton.</title>
        <authorList>
            <person name="Kuncharoen N."/>
            <person name="Tanasupawat S."/>
            <person name="Kudo T."/>
            <person name="Ohkuma M."/>
        </authorList>
    </citation>
    <scope>NUCLEOTIDE SEQUENCE [LARGE SCALE GENOMIC DNA]</scope>
    <source>
        <strain evidence="1 2">AZ1-13</strain>
    </source>
</reference>
<dbReference type="Proteomes" id="UP000283832">
    <property type="component" value="Unassembled WGS sequence"/>
</dbReference>
<evidence type="ECO:0000313" key="2">
    <source>
        <dbReference type="Proteomes" id="UP000283832"/>
    </source>
</evidence>
<dbReference type="AlphaFoldDB" id="A0A418N1F7"/>
<proteinExistence type="predicted"/>
<accession>A0A418N1F7</accession>
<name>A0A418N1F7_9ACTN</name>
<gene>
    <name evidence="1" type="ORF">D2L64_01475</name>
</gene>
<comment type="caution">
    <text evidence="1">The sequence shown here is derived from an EMBL/GenBank/DDBJ whole genome shotgun (WGS) entry which is preliminary data.</text>
</comment>
<keyword evidence="2" id="KW-1185">Reference proteome</keyword>
<organism evidence="1 2">
    <name type="scientific">Micromonospora radicis</name>
    <dbReference type="NCBI Taxonomy" id="1894971"/>
    <lineage>
        <taxon>Bacteria</taxon>
        <taxon>Bacillati</taxon>
        <taxon>Actinomycetota</taxon>
        <taxon>Actinomycetes</taxon>
        <taxon>Micromonosporales</taxon>
        <taxon>Micromonosporaceae</taxon>
        <taxon>Micromonospora</taxon>
    </lineage>
</organism>